<dbReference type="PANTHER" id="PTHR44314">
    <property type="entry name" value="CILIA- AND FLAGELLA-ASSOCIATED PROTEIN 70"/>
    <property type="match status" value="1"/>
</dbReference>
<keyword evidence="1" id="KW-0677">Repeat</keyword>
<dbReference type="VEuPathDB" id="VectorBase:GAUT017621"/>
<dbReference type="Gene3D" id="1.25.40.10">
    <property type="entry name" value="Tetratricopeptide repeat domain"/>
    <property type="match status" value="1"/>
</dbReference>
<protein>
    <submittedName>
        <fullName evidence="3">Uncharacterized protein</fullName>
    </submittedName>
</protein>
<keyword evidence="4" id="KW-1185">Reference proteome</keyword>
<dbReference type="STRING" id="7395.A0A1A9UW03"/>
<sequence>MNKIEISKTDVLYDFAVKIDAVVSNKSQTHTTTKIFLYLKPQSIIYPEDDATSALMRVDHPLTVINKMSDHYTTNNTFRLTDFEIEKPTFTMRLEQDGIDDAMAFGSTPLALTLYEYTVPKTGEYDGGEIQAHATAQGYLDIMSFFSKKRNLFTIITFLYPLDPYSSQKTCKMTWEIYSLMPLIKDIQFSNVLIISFASLFNVDESLLKICDDLVATLSWHSTFPTTNEYTKVFICKFTVFVKKIIAEQNPNYKWENLKDPSLNNFKSMGLNSNIKVDLFQLFNDLLCTENVNFNFEDINVRNDYALVCNSIHRFVLTDSIHKALEQHLVYDRPDITIEIFSESNPEKILLQGSIDPSIFVYPKVTNCSFAVQMKSPALVFTEKQALKTHKSKEMGQRTTFAIVNMCLKVPITEPADDLAELLNVSSTDPDIFAGCLKTWMPEKRPPKLGEKICEENYHKFDNNILQLIHDLSQDPAAVLKYDKKCFCTKIQNLGDQILQLIGCDFNVRYPTETREEFTNLMTTVYRELVKRSYDLVQKYEHLFSELGLTYADDQSTLIYQISIAKFMYEIRNDNMNECILRQLKEKFGYNAIYQFYMFLYDIEMQNYDLAREYIERPLRDENAERQRIIDICKIYLDYVRDKNDADFNGNLEENLLHDLRSHCEHVQNRFVIDIKNLPQSRWEIFNDFEPTLKTDRAKYFWKAIKILLRLGLYIFAQWLYDDIARECSEVERYILEASFKLFTNQLENFTIVKNFQIDYLPNATTLTAFVHLINGNIEHFRNSEDASWMKYYASIINTKDIGDPFAFQLGILRYAYELMRQEDYELAIKVFDFASDSNGHNLIIDGGKAKALYFLNRLEECKILLAHYTTYGIYNPNVWAYLALINLRLGENYNALECWKYARLVRLIIDNSSGVHDPEIPIQENLLEDLDKVDPNNIFLNVDVPNIIIRN</sequence>
<dbReference type="AlphaFoldDB" id="A0A1A9UW03"/>
<accession>A0A1A9UW03</accession>
<dbReference type="GO" id="GO:0060271">
    <property type="term" value="P:cilium assembly"/>
    <property type="evidence" value="ECO:0007669"/>
    <property type="project" value="TreeGrafter"/>
</dbReference>
<reference evidence="3" key="1">
    <citation type="submission" date="2020-05" db="UniProtKB">
        <authorList>
            <consortium name="EnsemblMetazoa"/>
        </authorList>
    </citation>
    <scope>IDENTIFICATION</scope>
    <source>
        <strain evidence="3">TTRI</strain>
    </source>
</reference>
<dbReference type="EnsemblMetazoa" id="GAUT017621-RA">
    <property type="protein sequence ID" value="GAUT017621-PA"/>
    <property type="gene ID" value="GAUT017621"/>
</dbReference>
<organism evidence="3 4">
    <name type="scientific">Glossina austeni</name>
    <name type="common">Savannah tsetse fly</name>
    <dbReference type="NCBI Taxonomy" id="7395"/>
    <lineage>
        <taxon>Eukaryota</taxon>
        <taxon>Metazoa</taxon>
        <taxon>Ecdysozoa</taxon>
        <taxon>Arthropoda</taxon>
        <taxon>Hexapoda</taxon>
        <taxon>Insecta</taxon>
        <taxon>Pterygota</taxon>
        <taxon>Neoptera</taxon>
        <taxon>Endopterygota</taxon>
        <taxon>Diptera</taxon>
        <taxon>Brachycera</taxon>
        <taxon>Muscomorpha</taxon>
        <taxon>Hippoboscoidea</taxon>
        <taxon>Glossinidae</taxon>
        <taxon>Glossina</taxon>
    </lineage>
</organism>
<evidence type="ECO:0000256" key="1">
    <source>
        <dbReference type="ARBA" id="ARBA00022737"/>
    </source>
</evidence>
<dbReference type="GO" id="GO:0031514">
    <property type="term" value="C:motile cilium"/>
    <property type="evidence" value="ECO:0007669"/>
    <property type="project" value="TreeGrafter"/>
</dbReference>
<keyword evidence="2" id="KW-0802">TPR repeat</keyword>
<dbReference type="InterPro" id="IPR052628">
    <property type="entry name" value="CFAP70"/>
</dbReference>
<dbReference type="SUPFAM" id="SSF48452">
    <property type="entry name" value="TPR-like"/>
    <property type="match status" value="1"/>
</dbReference>
<proteinExistence type="predicted"/>
<dbReference type="InterPro" id="IPR011990">
    <property type="entry name" value="TPR-like_helical_dom_sf"/>
</dbReference>
<evidence type="ECO:0000313" key="4">
    <source>
        <dbReference type="Proteomes" id="UP000078200"/>
    </source>
</evidence>
<evidence type="ECO:0000256" key="2">
    <source>
        <dbReference type="ARBA" id="ARBA00022803"/>
    </source>
</evidence>
<dbReference type="GO" id="GO:0003341">
    <property type="term" value="P:cilium movement"/>
    <property type="evidence" value="ECO:0007669"/>
    <property type="project" value="TreeGrafter"/>
</dbReference>
<dbReference type="Proteomes" id="UP000078200">
    <property type="component" value="Unassembled WGS sequence"/>
</dbReference>
<dbReference type="GO" id="GO:0070062">
    <property type="term" value="C:extracellular exosome"/>
    <property type="evidence" value="ECO:0007669"/>
    <property type="project" value="TreeGrafter"/>
</dbReference>
<name>A0A1A9UW03_GLOAU</name>
<dbReference type="PANTHER" id="PTHR44314:SF1">
    <property type="entry name" value="CILIA- AND FLAGELLA-ASSOCIATED PROTEIN 70"/>
    <property type="match status" value="1"/>
</dbReference>
<evidence type="ECO:0000313" key="3">
    <source>
        <dbReference type="EnsemblMetazoa" id="GAUT017621-PA"/>
    </source>
</evidence>